<dbReference type="InterPro" id="IPR050438">
    <property type="entry name" value="LMW_PTPase"/>
</dbReference>
<dbReference type="SMART" id="SM00226">
    <property type="entry name" value="LMWPc"/>
    <property type="match status" value="1"/>
</dbReference>
<gene>
    <name evidence="3" type="ORF">GCM10009811_28050</name>
</gene>
<organism evidence="3 4">
    <name type="scientific">Nostocoides veronense</name>
    <dbReference type="NCBI Taxonomy" id="330836"/>
    <lineage>
        <taxon>Bacteria</taxon>
        <taxon>Bacillati</taxon>
        <taxon>Actinomycetota</taxon>
        <taxon>Actinomycetes</taxon>
        <taxon>Micrococcales</taxon>
        <taxon>Intrasporangiaceae</taxon>
        <taxon>Nostocoides</taxon>
    </lineage>
</organism>
<dbReference type="PANTHER" id="PTHR11717:SF7">
    <property type="entry name" value="LOW MOLECULAR WEIGHT PHOSPHOTYROSINE PROTEIN PHOSPHATASE"/>
    <property type="match status" value="1"/>
</dbReference>
<dbReference type="PANTHER" id="PTHR11717">
    <property type="entry name" value="LOW MOLECULAR WEIGHT PROTEIN TYROSINE PHOSPHATASE"/>
    <property type="match status" value="1"/>
</dbReference>
<dbReference type="Pfam" id="PF01451">
    <property type="entry name" value="LMWPc"/>
    <property type="match status" value="1"/>
</dbReference>
<protein>
    <recommendedName>
        <fullName evidence="1">protein-tyrosine-phosphatase</fullName>
        <ecNumber evidence="1">3.1.3.48</ecNumber>
    </recommendedName>
</protein>
<dbReference type="EMBL" id="BAAAPO010000042">
    <property type="protein sequence ID" value="GAA1802703.1"/>
    <property type="molecule type" value="Genomic_DNA"/>
</dbReference>
<comment type="caution">
    <text evidence="3">The sequence shown here is derived from an EMBL/GenBank/DDBJ whole genome shotgun (WGS) entry which is preliminary data.</text>
</comment>
<dbReference type="SUPFAM" id="SSF52788">
    <property type="entry name" value="Phosphotyrosine protein phosphatases I"/>
    <property type="match status" value="1"/>
</dbReference>
<dbReference type="InterPro" id="IPR036196">
    <property type="entry name" value="Ptyr_pPase_sf"/>
</dbReference>
<evidence type="ECO:0000259" key="2">
    <source>
        <dbReference type="SMART" id="SM00226"/>
    </source>
</evidence>
<name>A0ABN2M0T4_9MICO</name>
<reference evidence="3 4" key="1">
    <citation type="journal article" date="2019" name="Int. J. Syst. Evol. Microbiol.">
        <title>The Global Catalogue of Microorganisms (GCM) 10K type strain sequencing project: providing services to taxonomists for standard genome sequencing and annotation.</title>
        <authorList>
            <consortium name="The Broad Institute Genomics Platform"/>
            <consortium name="The Broad Institute Genome Sequencing Center for Infectious Disease"/>
            <person name="Wu L."/>
            <person name="Ma J."/>
        </authorList>
    </citation>
    <scope>NUCLEOTIDE SEQUENCE [LARGE SCALE GENOMIC DNA]</scope>
    <source>
        <strain evidence="3 4">JCM 15592</strain>
    </source>
</reference>
<proteinExistence type="predicted"/>
<dbReference type="RefSeq" id="WP_344086681.1">
    <property type="nucleotide sequence ID" value="NZ_BAAAPO010000042.1"/>
</dbReference>
<feature type="domain" description="Phosphotyrosine protein phosphatase I" evidence="2">
    <location>
        <begin position="8"/>
        <end position="182"/>
    </location>
</feature>
<sequence length="188" mass="20275">MTDSSKPFAIHVVCTGNICRSAFAASYLRQRLSQLAPGAFVVTSSGTGWYRGLEVPPPIRDLAQRHGITVDDHEPRYAVRAHYEAADLILAATRDHRQLILAEAPSALKRTFTVGEFADLLRWTSAAPGADPEAWRAAVRTAAMHRPSVVPSDIPDPYGLPREAYDEMAATLVPALDVILEAAGATAS</sequence>
<dbReference type="InterPro" id="IPR023485">
    <property type="entry name" value="Ptyr_pPase"/>
</dbReference>
<evidence type="ECO:0000313" key="3">
    <source>
        <dbReference type="EMBL" id="GAA1802703.1"/>
    </source>
</evidence>
<dbReference type="Gene3D" id="3.40.50.2300">
    <property type="match status" value="1"/>
</dbReference>
<evidence type="ECO:0000313" key="4">
    <source>
        <dbReference type="Proteomes" id="UP001499938"/>
    </source>
</evidence>
<accession>A0ABN2M0T4</accession>
<dbReference type="EC" id="3.1.3.48" evidence="1"/>
<dbReference type="Proteomes" id="UP001499938">
    <property type="component" value="Unassembled WGS sequence"/>
</dbReference>
<evidence type="ECO:0000256" key="1">
    <source>
        <dbReference type="ARBA" id="ARBA00013064"/>
    </source>
</evidence>
<keyword evidence="4" id="KW-1185">Reference proteome</keyword>